<organism evidence="1 2">
    <name type="scientific">Meloidogyne enterolobii</name>
    <name type="common">Root-knot nematode worm</name>
    <name type="synonym">Meloidogyne mayaguensis</name>
    <dbReference type="NCBI Taxonomy" id="390850"/>
    <lineage>
        <taxon>Eukaryota</taxon>
        <taxon>Metazoa</taxon>
        <taxon>Ecdysozoa</taxon>
        <taxon>Nematoda</taxon>
        <taxon>Chromadorea</taxon>
        <taxon>Rhabditida</taxon>
        <taxon>Tylenchina</taxon>
        <taxon>Tylenchomorpha</taxon>
        <taxon>Tylenchoidea</taxon>
        <taxon>Meloidogynidae</taxon>
        <taxon>Meloidogyninae</taxon>
        <taxon>Meloidogyne</taxon>
    </lineage>
</organism>
<evidence type="ECO:0000313" key="2">
    <source>
        <dbReference type="Proteomes" id="UP001497535"/>
    </source>
</evidence>
<comment type="caution">
    <text evidence="1">The sequence shown here is derived from an EMBL/GenBank/DDBJ whole genome shotgun (WGS) entry which is preliminary data.</text>
</comment>
<proteinExistence type="predicted"/>
<keyword evidence="2" id="KW-1185">Reference proteome</keyword>
<sequence>MLPNIKQLKLLNLLNKNNYFCWPSIIFKIFIFCLLIIPEDLAAHFFHDDYFDFKDPNRTYRPKYYWLTLSIRNHNVSEAIFFRLLGVDNTVDFHISPGQIFTNSQ</sequence>
<dbReference type="EMBL" id="CAVMJV010000004">
    <property type="protein sequence ID" value="CAK5026197.1"/>
    <property type="molecule type" value="Genomic_DNA"/>
</dbReference>
<dbReference type="Proteomes" id="UP001497535">
    <property type="component" value="Unassembled WGS sequence"/>
</dbReference>
<gene>
    <name evidence="1" type="ORF">MENTE1834_LOCUS6012</name>
</gene>
<name>A0ACB0Y0J8_MELEN</name>
<protein>
    <submittedName>
        <fullName evidence="1">Uncharacterized protein</fullName>
    </submittedName>
</protein>
<reference evidence="1" key="1">
    <citation type="submission" date="2023-11" db="EMBL/GenBank/DDBJ databases">
        <authorList>
            <person name="Poullet M."/>
        </authorList>
    </citation>
    <scope>NUCLEOTIDE SEQUENCE</scope>
    <source>
        <strain evidence="1">E1834</strain>
    </source>
</reference>
<evidence type="ECO:0000313" key="1">
    <source>
        <dbReference type="EMBL" id="CAK5026197.1"/>
    </source>
</evidence>
<accession>A0ACB0Y0J8</accession>